<feature type="transmembrane region" description="Helical" evidence="10">
    <location>
        <begin position="30"/>
        <end position="49"/>
    </location>
</feature>
<feature type="transmembrane region" description="Helical" evidence="10">
    <location>
        <begin position="405"/>
        <end position="428"/>
    </location>
</feature>
<evidence type="ECO:0000256" key="3">
    <source>
        <dbReference type="ARBA" id="ARBA00022538"/>
    </source>
</evidence>
<dbReference type="InterPro" id="IPR050794">
    <property type="entry name" value="CPA2_transporter"/>
</dbReference>
<proteinExistence type="inferred from homology"/>
<evidence type="ECO:0000256" key="4">
    <source>
        <dbReference type="ARBA" id="ARBA00022692"/>
    </source>
</evidence>
<evidence type="ECO:0000259" key="13">
    <source>
        <dbReference type="Pfam" id="PF23259"/>
    </source>
</evidence>
<dbReference type="GO" id="GO:0016020">
    <property type="term" value="C:membrane"/>
    <property type="evidence" value="ECO:0007669"/>
    <property type="project" value="UniProtKB-SubCell"/>
</dbReference>
<feature type="transmembrane region" description="Helical" evidence="10">
    <location>
        <begin position="160"/>
        <end position="182"/>
    </location>
</feature>
<keyword evidence="4 10" id="KW-0812">Transmembrane</keyword>
<dbReference type="GO" id="GO:0006813">
    <property type="term" value="P:potassium ion transport"/>
    <property type="evidence" value="ECO:0007669"/>
    <property type="project" value="UniProtKB-KW"/>
</dbReference>
<protein>
    <submittedName>
        <fullName evidence="14">Cation/H+ antiporter 15-like protein</fullName>
    </submittedName>
</protein>
<sequence length="818" mass="90052">MSDQHQPLVCYPPTRVSSKGIWEGPNPLEYSLPLLLIQVSVVFITTNIIHSIIRPFKQPKIVAEIIGGIVLGPSFFGRNETFKTTLFPERGTIILDTVAMFGLMYCTFIIGVKMDPLWLKRSGRKGFCIGLIGLATSLAITTFLSFMLSQHLSKGIKNVLVLAFLGSILSLTSFAVLVPILCELRLINSEMGRLAISSAMVTDIYGWFLLVIFTVLDACTVSTSRGAWAFISIMALLGVIVFVIKPTVLWIIHNTPQGNHVEEIYVFFILISVSIVGFFSEMVGAKSYNGALVLGLIIPDGPPLGSTIVEKIESIIMGLLLPVYMAMIGLKTNINSVDLSTWAFLQLIVLMGCLGKLLGTLLPALYYKIPFREALSLSLVMNSKGIVEVVTYNHWINIQVIDEEVFTILILSTVTATAIVTPLIQIIYEPSKRYIVYRRRNILHTKPDAGLCMLTCVHTQSNVPTMINILEASNPTIGSPIVVYALHLVQLVGRAAPLLIPHKKKHSISSSSISSMLGKPGGGRGFDESKPIITAFRIYEQQHEEGAISVHPFTVIADYSTMHHDVCTMALHKNVSLIIIPFHRLMRIDGGVDLHHSIRTFNNNILMHAPCSVGILVDQTMGSFCTIVGSFSHNIALLFFGGDDDREALAFVARMAHHPGVGITVMHFFLSNSISDWSREKKIDCELFEEFKSMNVGNKNVMCREVAVKDMEEIISVISTLTNEGYDLLIVGMRHESNSLLAGVLNEWVESPELGVIGGLLASPDFGTNVSILVIRQQIHVRPNVPSFYNQFVSPKDNGMHYNGVIQSSGLSPKDNTG</sequence>
<keyword evidence="5" id="KW-0630">Potassium</keyword>
<evidence type="ECO:0000256" key="8">
    <source>
        <dbReference type="ARBA" id="ARBA00023136"/>
    </source>
</evidence>
<dbReference type="InterPro" id="IPR057290">
    <property type="entry name" value="CHX17_C"/>
</dbReference>
<keyword evidence="15" id="KW-1185">Reference proteome</keyword>
<evidence type="ECO:0000256" key="7">
    <source>
        <dbReference type="ARBA" id="ARBA00023065"/>
    </source>
</evidence>
<feature type="transmembrane region" description="Helical" evidence="10">
    <location>
        <begin position="264"/>
        <end position="285"/>
    </location>
</feature>
<evidence type="ECO:0000256" key="10">
    <source>
        <dbReference type="SAM" id="Phobius"/>
    </source>
</evidence>
<dbReference type="OrthoDB" id="1889525at2759"/>
<gene>
    <name evidence="14" type="ORF">CKAN_02137700</name>
</gene>
<comment type="caution">
    <text evidence="14">The sequence shown here is derived from an EMBL/GenBank/DDBJ whole genome shotgun (WGS) entry which is preliminary data.</text>
</comment>
<dbReference type="Pfam" id="PF23259">
    <property type="entry name" value="CHX17_C"/>
    <property type="match status" value="1"/>
</dbReference>
<dbReference type="GO" id="GO:1902600">
    <property type="term" value="P:proton transmembrane transport"/>
    <property type="evidence" value="ECO:0007669"/>
    <property type="project" value="InterPro"/>
</dbReference>
<feature type="transmembrane region" description="Helical" evidence="10">
    <location>
        <begin position="61"/>
        <end position="78"/>
    </location>
</feature>
<dbReference type="EMBL" id="QPKB01000009">
    <property type="protein sequence ID" value="RWR92171.1"/>
    <property type="molecule type" value="Genomic_DNA"/>
</dbReference>
<accession>A0A443PN16</accession>
<evidence type="ECO:0000256" key="6">
    <source>
        <dbReference type="ARBA" id="ARBA00022989"/>
    </source>
</evidence>
<evidence type="ECO:0000256" key="2">
    <source>
        <dbReference type="ARBA" id="ARBA00022448"/>
    </source>
</evidence>
<organism evidence="14 15">
    <name type="scientific">Cinnamomum micranthum f. kanehirae</name>
    <dbReference type="NCBI Taxonomy" id="337451"/>
    <lineage>
        <taxon>Eukaryota</taxon>
        <taxon>Viridiplantae</taxon>
        <taxon>Streptophyta</taxon>
        <taxon>Embryophyta</taxon>
        <taxon>Tracheophyta</taxon>
        <taxon>Spermatophyta</taxon>
        <taxon>Magnoliopsida</taxon>
        <taxon>Magnoliidae</taxon>
        <taxon>Laurales</taxon>
        <taxon>Lauraceae</taxon>
        <taxon>Cinnamomum</taxon>
    </lineage>
</organism>
<evidence type="ECO:0000256" key="1">
    <source>
        <dbReference type="ARBA" id="ARBA00004141"/>
    </source>
</evidence>
<dbReference type="Gene3D" id="1.20.1530.20">
    <property type="match status" value="1"/>
</dbReference>
<keyword evidence="3" id="KW-0633">Potassium transport</keyword>
<dbReference type="Proteomes" id="UP000283530">
    <property type="component" value="Unassembled WGS sequence"/>
</dbReference>
<name>A0A443PN16_9MAGN</name>
<comment type="subcellular location">
    <subcellularLocation>
        <location evidence="1">Membrane</location>
        <topology evidence="1">Multi-pass membrane protein</topology>
    </subcellularLocation>
</comment>
<keyword evidence="6 10" id="KW-1133">Transmembrane helix</keyword>
<feature type="domain" description="Cation/H(+) antiporter central" evidence="12">
    <location>
        <begin position="482"/>
        <end position="624"/>
    </location>
</feature>
<feature type="transmembrane region" description="Helical" evidence="10">
    <location>
        <begin position="194"/>
        <end position="216"/>
    </location>
</feature>
<dbReference type="Pfam" id="PF23256">
    <property type="entry name" value="CHX17_2nd"/>
    <property type="match status" value="1"/>
</dbReference>
<dbReference type="PANTHER" id="PTHR32468:SF26">
    <property type="entry name" value="CATION_H(+) ANTIPORTER 15"/>
    <property type="match status" value="1"/>
</dbReference>
<dbReference type="GO" id="GO:0006885">
    <property type="term" value="P:regulation of pH"/>
    <property type="evidence" value="ECO:0007669"/>
    <property type="project" value="TreeGrafter"/>
</dbReference>
<dbReference type="GO" id="GO:0012505">
    <property type="term" value="C:endomembrane system"/>
    <property type="evidence" value="ECO:0007669"/>
    <property type="project" value="TreeGrafter"/>
</dbReference>
<keyword evidence="8 10" id="KW-0472">Membrane</keyword>
<evidence type="ECO:0000259" key="11">
    <source>
        <dbReference type="Pfam" id="PF00999"/>
    </source>
</evidence>
<feature type="domain" description="Cation/H+ exchanger transmembrane" evidence="11">
    <location>
        <begin position="49"/>
        <end position="422"/>
    </location>
</feature>
<comment type="similarity">
    <text evidence="9">Belongs to the monovalent cation:proton antiporter 2 (CPA2) transporter (TC 2.A.37) family. CHX (TC 2.A.37.4) subfamily.</text>
</comment>
<feature type="transmembrane region" description="Helical" evidence="10">
    <location>
        <begin position="228"/>
        <end position="252"/>
    </location>
</feature>
<reference evidence="14 15" key="1">
    <citation type="journal article" date="2019" name="Nat. Plants">
        <title>Stout camphor tree genome fills gaps in understanding of flowering plant genome evolution.</title>
        <authorList>
            <person name="Chaw S.M."/>
            <person name="Liu Y.C."/>
            <person name="Wu Y.W."/>
            <person name="Wang H.Y."/>
            <person name="Lin C.I."/>
            <person name="Wu C.S."/>
            <person name="Ke H.M."/>
            <person name="Chang L.Y."/>
            <person name="Hsu C.Y."/>
            <person name="Yang H.T."/>
            <person name="Sudianto E."/>
            <person name="Hsu M.H."/>
            <person name="Wu K.P."/>
            <person name="Wang L.N."/>
            <person name="Leebens-Mack J.H."/>
            <person name="Tsai I.J."/>
        </authorList>
    </citation>
    <scope>NUCLEOTIDE SEQUENCE [LARGE SCALE GENOMIC DNA]</scope>
    <source>
        <strain evidence="15">cv. Chaw 1501</strain>
        <tissue evidence="14">Young leaves</tissue>
    </source>
</reference>
<dbReference type="InterPro" id="IPR006153">
    <property type="entry name" value="Cation/H_exchanger_TM"/>
</dbReference>
<dbReference type="InterPro" id="IPR038770">
    <property type="entry name" value="Na+/solute_symporter_sf"/>
</dbReference>
<evidence type="ECO:0000313" key="14">
    <source>
        <dbReference type="EMBL" id="RWR92171.1"/>
    </source>
</evidence>
<dbReference type="AlphaFoldDB" id="A0A443PN16"/>
<evidence type="ECO:0000313" key="15">
    <source>
        <dbReference type="Proteomes" id="UP000283530"/>
    </source>
</evidence>
<evidence type="ECO:0000256" key="5">
    <source>
        <dbReference type="ARBA" id="ARBA00022958"/>
    </source>
</evidence>
<feature type="transmembrane region" description="Helical" evidence="10">
    <location>
        <begin position="342"/>
        <end position="367"/>
    </location>
</feature>
<dbReference type="InterPro" id="IPR057291">
    <property type="entry name" value="CHX17_2nd"/>
</dbReference>
<feature type="transmembrane region" description="Helical" evidence="10">
    <location>
        <begin position="126"/>
        <end position="148"/>
    </location>
</feature>
<evidence type="ECO:0000256" key="9">
    <source>
        <dbReference type="ARBA" id="ARBA00038341"/>
    </source>
</evidence>
<keyword evidence="7" id="KW-0406">Ion transport</keyword>
<feature type="transmembrane region" description="Helical" evidence="10">
    <location>
        <begin position="93"/>
        <end position="114"/>
    </location>
</feature>
<keyword evidence="2" id="KW-0813">Transport</keyword>
<dbReference type="Pfam" id="PF00999">
    <property type="entry name" value="Na_H_Exchanger"/>
    <property type="match status" value="1"/>
</dbReference>
<dbReference type="PANTHER" id="PTHR32468">
    <property type="entry name" value="CATION/H + ANTIPORTER"/>
    <property type="match status" value="1"/>
</dbReference>
<evidence type="ECO:0000259" key="12">
    <source>
        <dbReference type="Pfam" id="PF23256"/>
    </source>
</evidence>
<feature type="domain" description="Cation/H(+) antiporter C-terminal" evidence="13">
    <location>
        <begin position="634"/>
        <end position="778"/>
    </location>
</feature>
<dbReference type="GO" id="GO:0015297">
    <property type="term" value="F:antiporter activity"/>
    <property type="evidence" value="ECO:0007669"/>
    <property type="project" value="InterPro"/>
</dbReference>